<proteinExistence type="predicted"/>
<evidence type="ECO:0000313" key="2">
    <source>
        <dbReference type="Proteomes" id="UP001199319"/>
    </source>
</evidence>
<sequence>MRSLRHFSITKKLAINGHDYVSLAKDTAHRQLGTIQDYYETPEDSVRIDTAKAIGKLLIRSDESDSESQVTISLEDEDFAKKLEEVASDSAGKQMLEFAIAMYEKNNSD</sequence>
<dbReference type="AlphaFoldDB" id="A0AAE3DDB4"/>
<dbReference type="Proteomes" id="UP001199319">
    <property type="component" value="Unassembled WGS sequence"/>
</dbReference>
<organism evidence="1 2">
    <name type="scientific">Brotocaccenecus cirricatena</name>
    <dbReference type="NCBI Taxonomy" id="3064195"/>
    <lineage>
        <taxon>Bacteria</taxon>
        <taxon>Bacillati</taxon>
        <taxon>Bacillota</taxon>
        <taxon>Clostridia</taxon>
        <taxon>Eubacteriales</taxon>
        <taxon>Oscillospiraceae</taxon>
        <taxon>Brotocaccenecus</taxon>
    </lineage>
</organism>
<accession>A0AAE3DDB4</accession>
<keyword evidence="2" id="KW-1185">Reference proteome</keyword>
<evidence type="ECO:0000313" key="1">
    <source>
        <dbReference type="EMBL" id="MCC2128767.1"/>
    </source>
</evidence>
<comment type="caution">
    <text evidence="1">The sequence shown here is derived from an EMBL/GenBank/DDBJ whole genome shotgun (WGS) entry which is preliminary data.</text>
</comment>
<gene>
    <name evidence="1" type="ORF">LKD37_04380</name>
</gene>
<name>A0AAE3DDB4_9FIRM</name>
<protein>
    <submittedName>
        <fullName evidence="1">Uncharacterized protein</fullName>
    </submittedName>
</protein>
<dbReference type="EMBL" id="JAJEPW010000008">
    <property type="protein sequence ID" value="MCC2128767.1"/>
    <property type="molecule type" value="Genomic_DNA"/>
</dbReference>
<dbReference type="RefSeq" id="WP_302928075.1">
    <property type="nucleotide sequence ID" value="NZ_JAJEPW010000008.1"/>
</dbReference>
<reference evidence="1" key="1">
    <citation type="submission" date="2021-10" db="EMBL/GenBank/DDBJ databases">
        <title>Anaerobic single-cell dispensing facilitates the cultivation of human gut bacteria.</title>
        <authorList>
            <person name="Afrizal A."/>
        </authorList>
    </citation>
    <scope>NUCLEOTIDE SEQUENCE</scope>
    <source>
        <strain evidence="1">CLA-AA-H272</strain>
    </source>
</reference>